<dbReference type="EMBL" id="BDQV01000320">
    <property type="protein sequence ID" value="GAY62760.1"/>
    <property type="molecule type" value="Genomic_DNA"/>
</dbReference>
<organism evidence="5 6">
    <name type="scientific">Citrus unshiu</name>
    <name type="common">Satsuma mandarin</name>
    <name type="synonym">Citrus nobilis var. unshiu</name>
    <dbReference type="NCBI Taxonomy" id="55188"/>
    <lineage>
        <taxon>Eukaryota</taxon>
        <taxon>Viridiplantae</taxon>
        <taxon>Streptophyta</taxon>
        <taxon>Embryophyta</taxon>
        <taxon>Tracheophyta</taxon>
        <taxon>Spermatophyta</taxon>
        <taxon>Magnoliopsida</taxon>
        <taxon>eudicotyledons</taxon>
        <taxon>Gunneridae</taxon>
        <taxon>Pentapetalae</taxon>
        <taxon>rosids</taxon>
        <taxon>malvids</taxon>
        <taxon>Sapindales</taxon>
        <taxon>Rutaceae</taxon>
        <taxon>Aurantioideae</taxon>
        <taxon>Citrus</taxon>
    </lineage>
</organism>
<protein>
    <recommendedName>
        <fullName evidence="4">Leucine-rich repeat-containing N-terminal plant-type domain-containing protein</fullName>
    </recommendedName>
</protein>
<evidence type="ECO:0000256" key="1">
    <source>
        <dbReference type="ARBA" id="ARBA00022614"/>
    </source>
</evidence>
<feature type="chain" id="PRO_5014127506" description="Leucine-rich repeat-containing N-terminal plant-type domain-containing protein" evidence="3">
    <location>
        <begin position="27"/>
        <end position="110"/>
    </location>
</feature>
<name>A0A2H5QDP8_CITUN</name>
<dbReference type="AlphaFoldDB" id="A0A2H5QDP8"/>
<dbReference type="InterPro" id="IPR013210">
    <property type="entry name" value="LRR_N_plant-typ"/>
</dbReference>
<accession>A0A2H5QDP8</accession>
<dbReference type="Proteomes" id="UP000236630">
    <property type="component" value="Unassembled WGS sequence"/>
</dbReference>
<reference evidence="5 6" key="1">
    <citation type="journal article" date="2017" name="Front. Genet.">
        <title>Draft sequencing of the heterozygous diploid genome of Satsuma (Citrus unshiu Marc.) using a hybrid assembly approach.</title>
        <authorList>
            <person name="Shimizu T."/>
            <person name="Tanizawa Y."/>
            <person name="Mochizuki T."/>
            <person name="Nagasaki H."/>
            <person name="Yoshioka T."/>
            <person name="Toyoda A."/>
            <person name="Fujiyama A."/>
            <person name="Kaminuma E."/>
            <person name="Nakamura Y."/>
        </authorList>
    </citation>
    <scope>NUCLEOTIDE SEQUENCE [LARGE SCALE GENOMIC DNA]</scope>
    <source>
        <strain evidence="6">cv. Miyagawa wase</strain>
    </source>
</reference>
<evidence type="ECO:0000259" key="4">
    <source>
        <dbReference type="Pfam" id="PF08263"/>
    </source>
</evidence>
<feature type="domain" description="Leucine-rich repeat-containing N-terminal plant-type" evidence="4">
    <location>
        <begin position="32"/>
        <end position="80"/>
    </location>
</feature>
<evidence type="ECO:0000256" key="2">
    <source>
        <dbReference type="ARBA" id="ARBA00022737"/>
    </source>
</evidence>
<evidence type="ECO:0000313" key="6">
    <source>
        <dbReference type="Proteomes" id="UP000236630"/>
    </source>
</evidence>
<dbReference type="InterPro" id="IPR032675">
    <property type="entry name" value="LRR_dom_sf"/>
</dbReference>
<feature type="signal peptide" evidence="3">
    <location>
        <begin position="1"/>
        <end position="26"/>
    </location>
</feature>
<dbReference type="Pfam" id="PF08263">
    <property type="entry name" value="LRRNT_2"/>
    <property type="match status" value="1"/>
</dbReference>
<gene>
    <name evidence="5" type="ORF">CUMW_220350</name>
</gene>
<sequence>MESTSFVKFSLISLIWIIVLMNEMHGYKACLQTERTALLELKSFFISISDREYEDVILTSWVDDGMPSDCCDDWERVKCNATTRRVMQLSLNGTRMLLCHNDIGVAGDFG</sequence>
<dbReference type="Gene3D" id="3.80.10.10">
    <property type="entry name" value="Ribonuclease Inhibitor"/>
    <property type="match status" value="1"/>
</dbReference>
<evidence type="ECO:0000256" key="3">
    <source>
        <dbReference type="SAM" id="SignalP"/>
    </source>
</evidence>
<keyword evidence="3" id="KW-0732">Signal</keyword>
<keyword evidence="6" id="KW-1185">Reference proteome</keyword>
<keyword evidence="1" id="KW-0433">Leucine-rich repeat</keyword>
<keyword evidence="2" id="KW-0677">Repeat</keyword>
<proteinExistence type="predicted"/>
<comment type="caution">
    <text evidence="5">The sequence shown here is derived from an EMBL/GenBank/DDBJ whole genome shotgun (WGS) entry which is preliminary data.</text>
</comment>
<evidence type="ECO:0000313" key="5">
    <source>
        <dbReference type="EMBL" id="GAY62760.1"/>
    </source>
</evidence>